<dbReference type="EMBL" id="MCFH01000074">
    <property type="protein sequence ID" value="ORX41962.1"/>
    <property type="molecule type" value="Genomic_DNA"/>
</dbReference>
<feature type="compositionally biased region" description="Basic and acidic residues" evidence="7">
    <location>
        <begin position="143"/>
        <end position="162"/>
    </location>
</feature>
<dbReference type="Pfam" id="PF04000">
    <property type="entry name" value="Sas10_Utp3"/>
    <property type="match status" value="1"/>
</dbReference>
<name>A0A1Y1UVB0_9FUNG</name>
<dbReference type="OrthoDB" id="10261072at2759"/>
<organism evidence="8 9">
    <name type="scientific">Piromyces finnis</name>
    <dbReference type="NCBI Taxonomy" id="1754191"/>
    <lineage>
        <taxon>Eukaryota</taxon>
        <taxon>Fungi</taxon>
        <taxon>Fungi incertae sedis</taxon>
        <taxon>Chytridiomycota</taxon>
        <taxon>Chytridiomycota incertae sedis</taxon>
        <taxon>Neocallimastigomycetes</taxon>
        <taxon>Neocallimastigales</taxon>
        <taxon>Neocallimastigaceae</taxon>
        <taxon>Piromyces</taxon>
    </lineage>
</organism>
<comment type="subcellular location">
    <subcellularLocation>
        <location evidence="1 6">Nucleus</location>
    </subcellularLocation>
</comment>
<keyword evidence="4 6" id="KW-0694">RNA-binding</keyword>
<dbReference type="GO" id="GO:0003723">
    <property type="term" value="F:RNA binding"/>
    <property type="evidence" value="ECO:0007669"/>
    <property type="project" value="UniProtKB-UniRule"/>
</dbReference>
<keyword evidence="3 6" id="KW-0698">rRNA processing</keyword>
<comment type="caution">
    <text evidence="8">The sequence shown here is derived from an EMBL/GenBank/DDBJ whole genome shotgun (WGS) entry which is preliminary data.</text>
</comment>
<evidence type="ECO:0000256" key="6">
    <source>
        <dbReference type="RuleBase" id="RU368003"/>
    </source>
</evidence>
<dbReference type="InterPro" id="IPR007146">
    <property type="entry name" value="Sas10/Utp3/C1D"/>
</dbReference>
<dbReference type="GO" id="GO:0003677">
    <property type="term" value="F:DNA binding"/>
    <property type="evidence" value="ECO:0007669"/>
    <property type="project" value="TreeGrafter"/>
</dbReference>
<reference evidence="8 9" key="1">
    <citation type="submission" date="2016-08" db="EMBL/GenBank/DDBJ databases">
        <title>Genomes of anaerobic fungi encode conserved fungal cellulosomes for biomass hydrolysis.</title>
        <authorList>
            <consortium name="DOE Joint Genome Institute"/>
            <person name="Haitjema C.H."/>
            <person name="Gilmore S.P."/>
            <person name="Henske J.K."/>
            <person name="Solomon K.V."/>
            <person name="De Groot R."/>
            <person name="Kuo A."/>
            <person name="Mondo S.J."/>
            <person name="Salamov A.A."/>
            <person name="Labutti K."/>
            <person name="Zhao Z."/>
            <person name="Chiniquy J."/>
            <person name="Barry K."/>
            <person name="Brewer H.M."/>
            <person name="Purvine S.O."/>
            <person name="Wright A.T."/>
            <person name="Boxma B."/>
            <person name="Van Alen T."/>
            <person name="Hackstein J.H."/>
            <person name="Baker S.E."/>
            <person name="Grigoriev I.V."/>
            <person name="O'Malley M.A."/>
        </authorList>
    </citation>
    <scope>NUCLEOTIDE SEQUENCE [LARGE SCALE GENOMIC DNA]</scope>
    <source>
        <strain evidence="9">finn</strain>
    </source>
</reference>
<accession>A0A1Y1UVB0</accession>
<keyword evidence="9" id="KW-1185">Reference proteome</keyword>
<dbReference type="STRING" id="1754191.A0A1Y1UVB0"/>
<evidence type="ECO:0000256" key="3">
    <source>
        <dbReference type="ARBA" id="ARBA00022552"/>
    </source>
</evidence>
<protein>
    <recommendedName>
        <fullName evidence="6">Exosome complex protein</fullName>
    </recommendedName>
</protein>
<dbReference type="AlphaFoldDB" id="A0A1Y1UVB0"/>
<proteinExistence type="inferred from homology"/>
<evidence type="ECO:0000256" key="7">
    <source>
        <dbReference type="SAM" id="MobiDB-lite"/>
    </source>
</evidence>
<dbReference type="Proteomes" id="UP000193719">
    <property type="component" value="Unassembled WGS sequence"/>
</dbReference>
<dbReference type="PANTHER" id="PTHR15341:SF3">
    <property type="entry name" value="NUCLEAR NUCLEIC ACID-BINDING PROTEIN C1D"/>
    <property type="match status" value="1"/>
</dbReference>
<sequence>MDILDNLKLYVDNLDANIDNVQTILEEIFSKSYQEQLSKLDNMNRAKFNIMMAYVIDTLLYVYLKTNGVPTKDHPIMKELDRVKKYFIKIQKLEKNDTKAKFKLDKDAAGRMIKNALNSEQKVKEEEIKKSVENLLNSVSEEVEKIKNGKGEGEGEKEEVAEKIVSSSKTKTKGKRKANSDSNATKTKKSKK</sequence>
<evidence type="ECO:0000313" key="8">
    <source>
        <dbReference type="EMBL" id="ORX41962.1"/>
    </source>
</evidence>
<evidence type="ECO:0000256" key="5">
    <source>
        <dbReference type="ARBA" id="ARBA00023242"/>
    </source>
</evidence>
<comment type="similarity">
    <text evidence="2 6">Belongs to the C1D family.</text>
</comment>
<gene>
    <name evidence="8" type="ORF">BCR36DRAFT_169194</name>
</gene>
<comment type="function">
    <text evidence="6">Required for exosome-dependent processing of pre-rRNA and small nucleolar RNA (snRNA) precursors. Involved in processing of 35S pre-rRNA at the A0, A1 and A2 sites.</text>
</comment>
<evidence type="ECO:0000313" key="9">
    <source>
        <dbReference type="Proteomes" id="UP000193719"/>
    </source>
</evidence>
<dbReference type="GO" id="GO:0000178">
    <property type="term" value="C:exosome (RNase complex)"/>
    <property type="evidence" value="ECO:0007669"/>
    <property type="project" value="TreeGrafter"/>
</dbReference>
<dbReference type="PANTHER" id="PTHR15341">
    <property type="entry name" value="SUN-COR STEROID HORMONE RECEPTOR CO-REPRESSOR"/>
    <property type="match status" value="1"/>
</dbReference>
<reference evidence="8 9" key="2">
    <citation type="submission" date="2016-08" db="EMBL/GenBank/DDBJ databases">
        <title>Pervasive Adenine N6-methylation of Active Genes in Fungi.</title>
        <authorList>
            <consortium name="DOE Joint Genome Institute"/>
            <person name="Mondo S.J."/>
            <person name="Dannebaum R.O."/>
            <person name="Kuo R.C."/>
            <person name="Labutti K."/>
            <person name="Haridas S."/>
            <person name="Kuo A."/>
            <person name="Salamov A."/>
            <person name="Ahrendt S.R."/>
            <person name="Lipzen A."/>
            <person name="Sullivan W."/>
            <person name="Andreopoulos W.B."/>
            <person name="Clum A."/>
            <person name="Lindquist E."/>
            <person name="Daum C."/>
            <person name="Ramamoorthy G.K."/>
            <person name="Gryganskyi A."/>
            <person name="Culley D."/>
            <person name="Magnuson J.K."/>
            <person name="James T.Y."/>
            <person name="O'Malley M.A."/>
            <person name="Stajich J.E."/>
            <person name="Spatafora J.W."/>
            <person name="Visel A."/>
            <person name="Grigoriev I.V."/>
        </authorList>
    </citation>
    <scope>NUCLEOTIDE SEQUENCE [LARGE SCALE GENOMIC DNA]</scope>
    <source>
        <strain evidence="9">finn</strain>
    </source>
</reference>
<evidence type="ECO:0000256" key="2">
    <source>
        <dbReference type="ARBA" id="ARBA00009154"/>
    </source>
</evidence>
<evidence type="ECO:0000256" key="1">
    <source>
        <dbReference type="ARBA" id="ARBA00004123"/>
    </source>
</evidence>
<feature type="region of interest" description="Disordered" evidence="7">
    <location>
        <begin position="143"/>
        <end position="192"/>
    </location>
</feature>
<keyword evidence="5 6" id="KW-0539">Nucleus</keyword>
<dbReference type="GO" id="GO:0010468">
    <property type="term" value="P:regulation of gene expression"/>
    <property type="evidence" value="ECO:0007669"/>
    <property type="project" value="TreeGrafter"/>
</dbReference>
<evidence type="ECO:0000256" key="4">
    <source>
        <dbReference type="ARBA" id="ARBA00022884"/>
    </source>
</evidence>
<dbReference type="GO" id="GO:0005730">
    <property type="term" value="C:nucleolus"/>
    <property type="evidence" value="ECO:0007669"/>
    <property type="project" value="TreeGrafter"/>
</dbReference>
<dbReference type="InterPro" id="IPR011082">
    <property type="entry name" value="Exosome-assoc_fac/DNA_repair"/>
</dbReference>
<dbReference type="GO" id="GO:0000460">
    <property type="term" value="P:maturation of 5.8S rRNA"/>
    <property type="evidence" value="ECO:0007669"/>
    <property type="project" value="TreeGrafter"/>
</dbReference>